<dbReference type="InterPro" id="IPR002559">
    <property type="entry name" value="Transposase_11"/>
</dbReference>
<proteinExistence type="predicted"/>
<keyword evidence="4" id="KW-1185">Reference proteome</keyword>
<organism evidence="3 4">
    <name type="scientific">Wocania arenilitoris</name>
    <dbReference type="NCBI Taxonomy" id="2044858"/>
    <lineage>
        <taxon>Bacteria</taxon>
        <taxon>Pseudomonadati</taxon>
        <taxon>Bacteroidota</taxon>
        <taxon>Flavobacteriia</taxon>
        <taxon>Flavobacteriales</taxon>
        <taxon>Flavobacteriaceae</taxon>
        <taxon>Wocania</taxon>
    </lineage>
</organism>
<feature type="domain" description="H repeat-associated protein N-terminal" evidence="2">
    <location>
        <begin position="10"/>
        <end position="95"/>
    </location>
</feature>
<dbReference type="RefSeq" id="WP_237238847.1">
    <property type="nucleotide sequence ID" value="NZ_JAKKDU010000003.1"/>
</dbReference>
<dbReference type="Pfam" id="PF13808">
    <property type="entry name" value="DDE_Tnp_1_assoc"/>
    <property type="match status" value="1"/>
</dbReference>
<evidence type="ECO:0000259" key="2">
    <source>
        <dbReference type="Pfam" id="PF13808"/>
    </source>
</evidence>
<evidence type="ECO:0000313" key="3">
    <source>
        <dbReference type="EMBL" id="MCF7567492.1"/>
    </source>
</evidence>
<dbReference type="PANTHER" id="PTHR30298:SF0">
    <property type="entry name" value="PROTEIN YBFL-RELATED"/>
    <property type="match status" value="1"/>
</dbReference>
<comment type="caution">
    <text evidence="3">The sequence shown here is derived from an EMBL/GenBank/DDBJ whole genome shotgun (WGS) entry which is preliminary data.</text>
</comment>
<feature type="domain" description="Transposase IS4-like" evidence="1">
    <location>
        <begin position="103"/>
        <end position="337"/>
    </location>
</feature>
<dbReference type="Pfam" id="PF01609">
    <property type="entry name" value="DDE_Tnp_1"/>
    <property type="match status" value="1"/>
</dbReference>
<dbReference type="GO" id="GO:0004803">
    <property type="term" value="F:transposase activity"/>
    <property type="evidence" value="ECO:0007669"/>
    <property type="project" value="InterPro"/>
</dbReference>
<dbReference type="InterPro" id="IPR051698">
    <property type="entry name" value="Transposase_11-like"/>
</dbReference>
<dbReference type="Proteomes" id="UP001199795">
    <property type="component" value="Unassembled WGS sequence"/>
</dbReference>
<dbReference type="GO" id="GO:0003677">
    <property type="term" value="F:DNA binding"/>
    <property type="evidence" value="ECO:0007669"/>
    <property type="project" value="InterPro"/>
</dbReference>
<evidence type="ECO:0000313" key="4">
    <source>
        <dbReference type="Proteomes" id="UP001199795"/>
    </source>
</evidence>
<evidence type="ECO:0000259" key="1">
    <source>
        <dbReference type="Pfam" id="PF01609"/>
    </source>
</evidence>
<name>A0AAE3EM92_9FLAO</name>
<dbReference type="InterPro" id="IPR032806">
    <property type="entry name" value="YbfD_N"/>
</dbReference>
<dbReference type="AlphaFoldDB" id="A0AAE3EM92"/>
<dbReference type="GO" id="GO:0006313">
    <property type="term" value="P:DNA transposition"/>
    <property type="evidence" value="ECO:0007669"/>
    <property type="project" value="InterPro"/>
</dbReference>
<dbReference type="PANTHER" id="PTHR30298">
    <property type="entry name" value="H REPEAT-ASSOCIATED PREDICTED TRANSPOSASE"/>
    <property type="match status" value="1"/>
</dbReference>
<gene>
    <name evidence="3" type="ORF">L3X37_03820</name>
</gene>
<accession>A0AAE3EM92</accession>
<dbReference type="InterPro" id="IPR047647">
    <property type="entry name" value="ISAs1_transpos"/>
</dbReference>
<protein>
    <submittedName>
        <fullName evidence="3">ISAs1 family transposase</fullName>
    </submittedName>
</protein>
<reference evidence="3" key="1">
    <citation type="submission" date="2022-01" db="EMBL/GenBank/DDBJ databases">
        <title>Draft genome sequence of Sabulilitoribacter arenilitoris KCTC 52401.</title>
        <authorList>
            <person name="Oh J.-S."/>
        </authorList>
    </citation>
    <scope>NUCLEOTIDE SEQUENCE</scope>
    <source>
        <strain evidence="3">HMF6543</strain>
    </source>
</reference>
<dbReference type="NCBIfam" id="NF033564">
    <property type="entry name" value="transpos_ISAs1"/>
    <property type="match status" value="1"/>
</dbReference>
<sequence>MKTTNKLRTIFGQIPDFRRSHKQLYDLESILLIGIISVICGAELWNEMEDYACAKEEFLRTFLELPNGIPSHDTFNRVFSNINSNEFETCFIEWVSILAQLNPKEIIAIDGKTIRGAKSNGKKSPVHMVSAWANDNNVVLEQVKVSEKSNEITAIPKLLEVLSIEDTIVTIDAMGCQREIATKIIDKKADYILAVKENQAQLYQDLEDEFRFGKHILTHLSNELDHGRIETRICSIITDFKFTEDNNKWKNLTTLIKIESTREFKNSDKSIEKATRYYISSLYANPEDFQKAIRSHWGIENKLHWTLDVAFSEDASRKRVGNASQNFSILNKIALNLLKNEKSSKVGVKSRRLKAGWDNHYLIKVLNLMKV</sequence>
<dbReference type="EMBL" id="JAKKDU010000003">
    <property type="protein sequence ID" value="MCF7567492.1"/>
    <property type="molecule type" value="Genomic_DNA"/>
</dbReference>